<keyword evidence="3" id="KW-0106">Calcium</keyword>
<organism evidence="5 6">
    <name type="scientific">Cherax quadricarinatus</name>
    <name type="common">Australian red claw crayfish</name>
    <dbReference type="NCBI Taxonomy" id="27406"/>
    <lineage>
        <taxon>Eukaryota</taxon>
        <taxon>Metazoa</taxon>
        <taxon>Ecdysozoa</taxon>
        <taxon>Arthropoda</taxon>
        <taxon>Crustacea</taxon>
        <taxon>Multicrustacea</taxon>
        <taxon>Malacostraca</taxon>
        <taxon>Eumalacostraca</taxon>
        <taxon>Eucarida</taxon>
        <taxon>Decapoda</taxon>
        <taxon>Pleocyemata</taxon>
        <taxon>Astacidea</taxon>
        <taxon>Parastacoidea</taxon>
        <taxon>Parastacidae</taxon>
        <taxon>Cherax</taxon>
    </lineage>
</organism>
<dbReference type="SMART" id="SM00054">
    <property type="entry name" value="EFh"/>
    <property type="match status" value="4"/>
</dbReference>
<evidence type="ECO:0000313" key="5">
    <source>
        <dbReference type="EMBL" id="KAK8747136.1"/>
    </source>
</evidence>
<dbReference type="InterPro" id="IPR011992">
    <property type="entry name" value="EF-hand-dom_pair"/>
</dbReference>
<dbReference type="PROSITE" id="PS50222">
    <property type="entry name" value="EF_HAND_2"/>
    <property type="match status" value="4"/>
</dbReference>
<keyword evidence="6" id="KW-1185">Reference proteome</keyword>
<gene>
    <name evidence="5" type="ORF">OTU49_016639</name>
</gene>
<dbReference type="Gene3D" id="1.10.238.10">
    <property type="entry name" value="EF-hand"/>
    <property type="match status" value="2"/>
</dbReference>
<feature type="domain" description="EF-hand" evidence="4">
    <location>
        <begin position="14"/>
        <end position="49"/>
    </location>
</feature>
<comment type="caution">
    <text evidence="5">The sequence shown here is derived from an EMBL/GenBank/DDBJ whole genome shotgun (WGS) entry which is preliminary data.</text>
</comment>
<proteinExistence type="predicted"/>
<evidence type="ECO:0000313" key="6">
    <source>
        <dbReference type="Proteomes" id="UP001445076"/>
    </source>
</evidence>
<feature type="domain" description="EF-hand" evidence="4">
    <location>
        <begin position="126"/>
        <end position="156"/>
    </location>
</feature>
<reference evidence="5 6" key="1">
    <citation type="journal article" date="2024" name="BMC Genomics">
        <title>Genome assembly of redclaw crayfish (Cherax quadricarinatus) provides insights into its immune adaptation and hypoxia tolerance.</title>
        <authorList>
            <person name="Liu Z."/>
            <person name="Zheng J."/>
            <person name="Li H."/>
            <person name="Fang K."/>
            <person name="Wang S."/>
            <person name="He J."/>
            <person name="Zhou D."/>
            <person name="Weng S."/>
            <person name="Chi M."/>
            <person name="Gu Z."/>
            <person name="He J."/>
            <person name="Li F."/>
            <person name="Wang M."/>
        </authorList>
    </citation>
    <scope>NUCLEOTIDE SEQUENCE [LARGE SCALE GENOMIC DNA]</scope>
    <source>
        <strain evidence="5">ZL_2023a</strain>
    </source>
</reference>
<evidence type="ECO:0000256" key="2">
    <source>
        <dbReference type="ARBA" id="ARBA00022737"/>
    </source>
</evidence>
<dbReference type="PANTHER" id="PTHR23050">
    <property type="entry name" value="CALCIUM BINDING PROTEIN"/>
    <property type="match status" value="1"/>
</dbReference>
<evidence type="ECO:0000259" key="4">
    <source>
        <dbReference type="PROSITE" id="PS50222"/>
    </source>
</evidence>
<feature type="domain" description="EF-hand" evidence="4">
    <location>
        <begin position="90"/>
        <end position="125"/>
    </location>
</feature>
<dbReference type="SUPFAM" id="SSF47473">
    <property type="entry name" value="EF-hand"/>
    <property type="match status" value="1"/>
</dbReference>
<dbReference type="InterPro" id="IPR002048">
    <property type="entry name" value="EF_hand_dom"/>
</dbReference>
<dbReference type="GO" id="GO:0005509">
    <property type="term" value="F:calcium ion binding"/>
    <property type="evidence" value="ECO:0007669"/>
    <property type="project" value="InterPro"/>
</dbReference>
<dbReference type="GO" id="GO:0043226">
    <property type="term" value="C:organelle"/>
    <property type="evidence" value="ECO:0007669"/>
    <property type="project" value="UniProtKB-ARBA"/>
</dbReference>
<keyword evidence="2" id="KW-0677">Repeat</keyword>
<protein>
    <recommendedName>
        <fullName evidence="4">EF-hand domain-containing protein</fullName>
    </recommendedName>
</protein>
<dbReference type="AlphaFoldDB" id="A0AAW0Y513"/>
<dbReference type="Pfam" id="PF13499">
    <property type="entry name" value="EF-hand_7"/>
    <property type="match status" value="2"/>
</dbReference>
<name>A0AAW0Y513_CHEQU</name>
<sequence length="156" mass="17940">PAPPLHHMADIDEKTMHALRKAFATFDKTKKGYVEAKDLEGILNNMGTAFDLEDLNETIKRVDIDHDGKINFDKFVIIASNFLQEDDEETITNELKEAFRLYDKEGNGYITTQTLKEILKELDNKLSENDLNDIIEEIDEEGKGKVDFEGFRELMI</sequence>
<evidence type="ECO:0000256" key="1">
    <source>
        <dbReference type="ARBA" id="ARBA00022723"/>
    </source>
</evidence>
<dbReference type="EMBL" id="JARKIK010000015">
    <property type="protein sequence ID" value="KAK8747136.1"/>
    <property type="molecule type" value="Genomic_DNA"/>
</dbReference>
<feature type="non-terminal residue" evidence="5">
    <location>
        <position position="1"/>
    </location>
</feature>
<dbReference type="Proteomes" id="UP001445076">
    <property type="component" value="Unassembled WGS sequence"/>
</dbReference>
<dbReference type="FunFam" id="1.10.238.10:FF:000178">
    <property type="entry name" value="Calmodulin-2 A"/>
    <property type="match status" value="1"/>
</dbReference>
<feature type="domain" description="EF-hand" evidence="4">
    <location>
        <begin position="50"/>
        <end position="85"/>
    </location>
</feature>
<evidence type="ECO:0000256" key="3">
    <source>
        <dbReference type="ARBA" id="ARBA00022837"/>
    </source>
</evidence>
<keyword evidence="1" id="KW-0479">Metal-binding</keyword>
<dbReference type="CDD" id="cd00051">
    <property type="entry name" value="EFh"/>
    <property type="match status" value="2"/>
</dbReference>
<dbReference type="InterPro" id="IPR050145">
    <property type="entry name" value="Centrin_CML-like"/>
</dbReference>
<accession>A0AAW0Y513</accession>
<dbReference type="FunFam" id="1.10.238.10:FF:000336">
    <property type="entry name" value="HLH domain-containing protein"/>
    <property type="match status" value="1"/>
</dbReference>